<name>A0ACC2FZS9_DALPE</name>
<organism evidence="1 2">
    <name type="scientific">Dallia pectoralis</name>
    <name type="common">Alaska blackfish</name>
    <dbReference type="NCBI Taxonomy" id="75939"/>
    <lineage>
        <taxon>Eukaryota</taxon>
        <taxon>Metazoa</taxon>
        <taxon>Chordata</taxon>
        <taxon>Craniata</taxon>
        <taxon>Vertebrata</taxon>
        <taxon>Euteleostomi</taxon>
        <taxon>Actinopterygii</taxon>
        <taxon>Neopterygii</taxon>
        <taxon>Teleostei</taxon>
        <taxon>Protacanthopterygii</taxon>
        <taxon>Esociformes</taxon>
        <taxon>Umbridae</taxon>
        <taxon>Dallia</taxon>
    </lineage>
</organism>
<comment type="caution">
    <text evidence="1">The sequence shown here is derived from an EMBL/GenBank/DDBJ whole genome shotgun (WGS) entry which is preliminary data.</text>
</comment>
<reference evidence="1" key="1">
    <citation type="submission" date="2021-05" db="EMBL/GenBank/DDBJ databases">
        <authorList>
            <person name="Pan Q."/>
            <person name="Jouanno E."/>
            <person name="Zahm M."/>
            <person name="Klopp C."/>
            <person name="Cabau C."/>
            <person name="Louis A."/>
            <person name="Berthelot C."/>
            <person name="Parey E."/>
            <person name="Roest Crollius H."/>
            <person name="Montfort J."/>
            <person name="Robinson-Rechavi M."/>
            <person name="Bouchez O."/>
            <person name="Lampietro C."/>
            <person name="Lopez Roques C."/>
            <person name="Donnadieu C."/>
            <person name="Postlethwait J."/>
            <person name="Bobe J."/>
            <person name="Dillon D."/>
            <person name="Chandos A."/>
            <person name="von Hippel F."/>
            <person name="Guiguen Y."/>
        </authorList>
    </citation>
    <scope>NUCLEOTIDE SEQUENCE</scope>
    <source>
        <strain evidence="1">YG-Jan2019</strain>
    </source>
</reference>
<protein>
    <submittedName>
        <fullName evidence="1">Uncharacterized protein</fullName>
    </submittedName>
</protein>
<proteinExistence type="predicted"/>
<evidence type="ECO:0000313" key="1">
    <source>
        <dbReference type="EMBL" id="KAJ7996796.1"/>
    </source>
</evidence>
<dbReference type="EMBL" id="CM055747">
    <property type="protein sequence ID" value="KAJ7996796.1"/>
    <property type="molecule type" value="Genomic_DNA"/>
</dbReference>
<gene>
    <name evidence="1" type="ORF">DPEC_G00240740</name>
</gene>
<sequence length="87" mass="9865">MLQGADSALRSIELKQQDTAKVLEHKQADNRLALGQNILSRTTFNEAQGIPRHPSCSRINRLVKCHRKILARSKHAQFRSVYKPTST</sequence>
<keyword evidence="2" id="KW-1185">Reference proteome</keyword>
<accession>A0ACC2FZS9</accession>
<evidence type="ECO:0000313" key="2">
    <source>
        <dbReference type="Proteomes" id="UP001157502"/>
    </source>
</evidence>
<dbReference type="Proteomes" id="UP001157502">
    <property type="component" value="Chromosome 20"/>
</dbReference>